<evidence type="ECO:0000256" key="1">
    <source>
        <dbReference type="SAM" id="MobiDB-lite"/>
    </source>
</evidence>
<feature type="compositionally biased region" description="Polar residues" evidence="1">
    <location>
        <begin position="130"/>
        <end position="142"/>
    </location>
</feature>
<feature type="region of interest" description="Disordered" evidence="1">
    <location>
        <begin position="128"/>
        <end position="187"/>
    </location>
</feature>
<evidence type="ECO:0000313" key="2">
    <source>
        <dbReference type="EMBL" id="VFQ79813.1"/>
    </source>
</evidence>
<feature type="compositionally biased region" description="Polar residues" evidence="1">
    <location>
        <begin position="173"/>
        <end position="187"/>
    </location>
</feature>
<dbReference type="EMBL" id="OOIL02002010">
    <property type="protein sequence ID" value="VFQ79813.1"/>
    <property type="molecule type" value="Genomic_DNA"/>
</dbReference>
<sequence length="215" mass="23640">MILFRGSESQPHLTYGQKSRYKDLDAPTNAGSSPLLAPFPLNGTGVGASHRIYQVQDLERTRSPPSLQVDEEILWNSRTATTGRSLSSSPSLEANQLRERNFAMPLAQSKIPAVSTYLETYKSWEKMPTKPTNQVSKRSMSPPNLLANGGNSVYGVHSSKRPPSSSPPKLRQNFPSNALGSHTQQQSLTSVHNNADGVYELSCFLKDQITICTHI</sequence>
<proteinExistence type="predicted"/>
<organism evidence="2 3">
    <name type="scientific">Cuscuta campestris</name>
    <dbReference type="NCBI Taxonomy" id="132261"/>
    <lineage>
        <taxon>Eukaryota</taxon>
        <taxon>Viridiplantae</taxon>
        <taxon>Streptophyta</taxon>
        <taxon>Embryophyta</taxon>
        <taxon>Tracheophyta</taxon>
        <taxon>Spermatophyta</taxon>
        <taxon>Magnoliopsida</taxon>
        <taxon>eudicotyledons</taxon>
        <taxon>Gunneridae</taxon>
        <taxon>Pentapetalae</taxon>
        <taxon>asterids</taxon>
        <taxon>lamiids</taxon>
        <taxon>Solanales</taxon>
        <taxon>Convolvulaceae</taxon>
        <taxon>Cuscuteae</taxon>
        <taxon>Cuscuta</taxon>
        <taxon>Cuscuta subgen. Grammica</taxon>
        <taxon>Cuscuta sect. Cleistogrammica</taxon>
    </lineage>
</organism>
<gene>
    <name evidence="2" type="ORF">CCAM_LOCUS21589</name>
</gene>
<name>A0A484LTH1_9ASTE</name>
<dbReference type="Proteomes" id="UP000595140">
    <property type="component" value="Unassembled WGS sequence"/>
</dbReference>
<protein>
    <submittedName>
        <fullName evidence="2">Uncharacterized protein</fullName>
    </submittedName>
</protein>
<dbReference type="AlphaFoldDB" id="A0A484LTH1"/>
<accession>A0A484LTH1</accession>
<evidence type="ECO:0000313" key="3">
    <source>
        <dbReference type="Proteomes" id="UP000595140"/>
    </source>
</evidence>
<reference evidence="2 3" key="1">
    <citation type="submission" date="2018-04" db="EMBL/GenBank/DDBJ databases">
        <authorList>
            <person name="Vogel A."/>
        </authorList>
    </citation>
    <scope>NUCLEOTIDE SEQUENCE [LARGE SCALE GENOMIC DNA]</scope>
</reference>
<feature type="region of interest" description="Disordered" evidence="1">
    <location>
        <begin position="1"/>
        <end position="29"/>
    </location>
</feature>
<keyword evidence="3" id="KW-1185">Reference proteome</keyword>